<feature type="compositionally biased region" description="Polar residues" evidence="1">
    <location>
        <begin position="367"/>
        <end position="376"/>
    </location>
</feature>
<protein>
    <submittedName>
        <fullName evidence="4">Uncharacterized protein</fullName>
    </submittedName>
</protein>
<feature type="compositionally biased region" description="Low complexity" evidence="1">
    <location>
        <begin position="69"/>
        <end position="92"/>
    </location>
</feature>
<dbReference type="AlphaFoldDB" id="A0A5M3Z219"/>
<feature type="compositionally biased region" description="Basic and acidic residues" evidence="1">
    <location>
        <begin position="404"/>
        <end position="419"/>
    </location>
</feature>
<feature type="chain" id="PRO_5043422474" evidence="3">
    <location>
        <begin position="26"/>
        <end position="419"/>
    </location>
</feature>
<keyword evidence="2" id="KW-0472">Membrane</keyword>
<feature type="compositionally biased region" description="Basic residues" evidence="1">
    <location>
        <begin position="382"/>
        <end position="403"/>
    </location>
</feature>
<dbReference type="OrthoDB" id="4458647at2759"/>
<gene>
    <name evidence="4" type="ORF">ATEIFO6365_0005060600</name>
</gene>
<evidence type="ECO:0000256" key="1">
    <source>
        <dbReference type="SAM" id="MobiDB-lite"/>
    </source>
</evidence>
<proteinExistence type="predicted"/>
<organism evidence="4 5">
    <name type="scientific">Aspergillus terreus</name>
    <dbReference type="NCBI Taxonomy" id="33178"/>
    <lineage>
        <taxon>Eukaryota</taxon>
        <taxon>Fungi</taxon>
        <taxon>Dikarya</taxon>
        <taxon>Ascomycota</taxon>
        <taxon>Pezizomycotina</taxon>
        <taxon>Eurotiomycetes</taxon>
        <taxon>Eurotiomycetidae</taxon>
        <taxon>Eurotiales</taxon>
        <taxon>Aspergillaceae</taxon>
        <taxon>Aspergillus</taxon>
        <taxon>Aspergillus subgen. Circumdati</taxon>
    </lineage>
</organism>
<dbReference type="VEuPathDB" id="FungiDB:ATEG_06906"/>
<evidence type="ECO:0000313" key="5">
    <source>
        <dbReference type="Proteomes" id="UP000452235"/>
    </source>
</evidence>
<sequence length="419" mass="45106">MILPFIGVFLSLTIWGTFLPVPGLTTPNDPLIRRISAAIEVTTMAKGIHDLAELATASAHTYRAPSPQPSAVHHSPTTPTTTAAPPDTSPTALAAPQTKALAIPHTKALTIYVPLRQPPHPDTSKVCIPPPGFFVPYRYRSMTSCAVCSLLTLAKVGAIVWFVVEIVLLMVRMACAVGRDVYDAFAHLTGPRPHVVDSPSALYDEIDALVSPAADVCCFPFQGAFAAKLGTAAAAAAAAATEEQKHQTTKQQKTCTPHCEMETATALSRPGQQCAPVSPAAGMGTASVGSADEVRSVMDADLDVASAWAPPYAPARHWALVVRRLENVSPFFFLECLRELFDGSQQLQAPPLPPSPSPSPLSQQQQCEENIQSLVADTSAEKRKRKRKRPSQAKRRRNARRRQREGQEGNEMERIGVDS</sequence>
<comment type="caution">
    <text evidence="4">The sequence shown here is derived from an EMBL/GenBank/DDBJ whole genome shotgun (WGS) entry which is preliminary data.</text>
</comment>
<name>A0A5M3Z219_ASPTE</name>
<feature type="compositionally biased region" description="Pro residues" evidence="1">
    <location>
        <begin position="350"/>
        <end position="359"/>
    </location>
</feature>
<accession>A0A5M3Z219</accession>
<feature type="region of interest" description="Disordered" evidence="1">
    <location>
        <begin position="63"/>
        <end position="92"/>
    </location>
</feature>
<dbReference type="EMBL" id="BLJY01000005">
    <property type="protein sequence ID" value="GFF16416.1"/>
    <property type="molecule type" value="Genomic_DNA"/>
</dbReference>
<keyword evidence="2" id="KW-1133">Transmembrane helix</keyword>
<dbReference type="Proteomes" id="UP000452235">
    <property type="component" value="Unassembled WGS sequence"/>
</dbReference>
<evidence type="ECO:0000256" key="2">
    <source>
        <dbReference type="SAM" id="Phobius"/>
    </source>
</evidence>
<feature type="transmembrane region" description="Helical" evidence="2">
    <location>
        <begin position="150"/>
        <end position="171"/>
    </location>
</feature>
<evidence type="ECO:0000256" key="3">
    <source>
        <dbReference type="SAM" id="SignalP"/>
    </source>
</evidence>
<evidence type="ECO:0000313" key="4">
    <source>
        <dbReference type="EMBL" id="GFF16416.1"/>
    </source>
</evidence>
<keyword evidence="3" id="KW-0732">Signal</keyword>
<keyword evidence="5" id="KW-1185">Reference proteome</keyword>
<keyword evidence="2" id="KW-0812">Transmembrane</keyword>
<feature type="region of interest" description="Disordered" evidence="1">
    <location>
        <begin position="346"/>
        <end position="419"/>
    </location>
</feature>
<reference evidence="4 5" key="1">
    <citation type="submission" date="2020-01" db="EMBL/GenBank/DDBJ databases">
        <title>Aspergillus terreus IFO 6365 whole genome shotgun sequence.</title>
        <authorList>
            <person name="Kanamasa S."/>
            <person name="Takahashi H."/>
        </authorList>
    </citation>
    <scope>NUCLEOTIDE SEQUENCE [LARGE SCALE GENOMIC DNA]</scope>
    <source>
        <strain evidence="4 5">IFO 6365</strain>
    </source>
</reference>
<feature type="signal peptide" evidence="3">
    <location>
        <begin position="1"/>
        <end position="25"/>
    </location>
</feature>